<evidence type="ECO:0000313" key="3">
    <source>
        <dbReference type="Proteomes" id="UP001064971"/>
    </source>
</evidence>
<feature type="chain" id="PRO_5045350273" description="Lipoprotein" evidence="1">
    <location>
        <begin position="20"/>
        <end position="220"/>
    </location>
</feature>
<name>A0ABM8AFL6_9DEIO</name>
<organism evidence="2 3">
    <name type="scientific">Deinococcus aetherius</name>
    <dbReference type="NCBI Taxonomy" id="200252"/>
    <lineage>
        <taxon>Bacteria</taxon>
        <taxon>Thermotogati</taxon>
        <taxon>Deinococcota</taxon>
        <taxon>Deinococci</taxon>
        <taxon>Deinococcales</taxon>
        <taxon>Deinococcaceae</taxon>
        <taxon>Deinococcus</taxon>
    </lineage>
</organism>
<keyword evidence="1" id="KW-0732">Signal</keyword>
<dbReference type="RefSeq" id="WP_264775286.1">
    <property type="nucleotide sequence ID" value="NZ_AP026560.1"/>
</dbReference>
<dbReference type="Proteomes" id="UP001064971">
    <property type="component" value="Chromosome"/>
</dbReference>
<sequence length="220" mass="22972">MTQTSRFFLLGLLSLTACGAPGTGPAGTDSSTDVSLPRLQGHVENWPGGAATLQLRDGTAVLAQGSIDVGGGLALTLPAASTMDASLRVVGTPSAVAGCASSVRVTDPAARWRTFEGFAVYQNGTIVGGIGRAYGLTNLTEAEPGDYQVRWTYADRPLDVTGVLTCTSFKETYDLHLRAGWNASVLGHDTSYSSSGGFYELTWKSGSDATARWGFVPRGQ</sequence>
<reference evidence="2" key="1">
    <citation type="submission" date="2022-07" db="EMBL/GenBank/DDBJ databases">
        <title>Complete Genome Sequence of the Radioresistant Bacterium Deinococcus aetherius ST0316, Isolated from the Air Dust collected in Lower Stratosphere above Japan.</title>
        <authorList>
            <person name="Satoh K."/>
            <person name="Hagiwara K."/>
            <person name="Katsumata K."/>
            <person name="Kubo A."/>
            <person name="Yokobori S."/>
            <person name="Yamagishi A."/>
            <person name="Oono Y."/>
            <person name="Narumi I."/>
        </authorList>
    </citation>
    <scope>NUCLEOTIDE SEQUENCE</scope>
    <source>
        <strain evidence="2">ST0316</strain>
    </source>
</reference>
<evidence type="ECO:0008006" key="4">
    <source>
        <dbReference type="Google" id="ProtNLM"/>
    </source>
</evidence>
<evidence type="ECO:0000313" key="2">
    <source>
        <dbReference type="EMBL" id="BDP42594.1"/>
    </source>
</evidence>
<feature type="signal peptide" evidence="1">
    <location>
        <begin position="1"/>
        <end position="19"/>
    </location>
</feature>
<gene>
    <name evidence="2" type="ORF">DAETH_25630</name>
</gene>
<evidence type="ECO:0000256" key="1">
    <source>
        <dbReference type="SAM" id="SignalP"/>
    </source>
</evidence>
<accession>A0ABM8AFL6</accession>
<protein>
    <recommendedName>
        <fullName evidence="4">Lipoprotein</fullName>
    </recommendedName>
</protein>
<proteinExistence type="predicted"/>
<dbReference type="PROSITE" id="PS51257">
    <property type="entry name" value="PROKAR_LIPOPROTEIN"/>
    <property type="match status" value="1"/>
</dbReference>
<keyword evidence="3" id="KW-1185">Reference proteome</keyword>
<dbReference type="EMBL" id="AP026560">
    <property type="protein sequence ID" value="BDP42594.1"/>
    <property type="molecule type" value="Genomic_DNA"/>
</dbReference>